<feature type="domain" description="DUF8212" evidence="2">
    <location>
        <begin position="223"/>
        <end position="250"/>
    </location>
</feature>
<keyword evidence="4" id="KW-1185">Reference proteome</keyword>
<dbReference type="InterPro" id="IPR010730">
    <property type="entry name" value="HET"/>
</dbReference>
<dbReference type="Proteomes" id="UP001345827">
    <property type="component" value="Unassembled WGS sequence"/>
</dbReference>
<gene>
    <name evidence="3" type="ORF">LTR25_010390</name>
</gene>
<dbReference type="Pfam" id="PF12796">
    <property type="entry name" value="Ank_2"/>
    <property type="match status" value="2"/>
</dbReference>
<dbReference type="SMART" id="SM00248">
    <property type="entry name" value="ANK"/>
    <property type="match status" value="7"/>
</dbReference>
<dbReference type="Pfam" id="PF06985">
    <property type="entry name" value="HET"/>
    <property type="match status" value="1"/>
</dbReference>
<dbReference type="Gene3D" id="1.25.40.20">
    <property type="entry name" value="Ankyrin repeat-containing domain"/>
    <property type="match status" value="2"/>
</dbReference>
<reference evidence="3 4" key="1">
    <citation type="submission" date="2023-06" db="EMBL/GenBank/DDBJ databases">
        <title>Black Yeasts Isolated from many extreme environments.</title>
        <authorList>
            <person name="Coleine C."/>
            <person name="Stajich J.E."/>
            <person name="Selbmann L."/>
        </authorList>
    </citation>
    <scope>NUCLEOTIDE SEQUENCE [LARGE SCALE GENOMIC DNA]</scope>
    <source>
        <strain evidence="3 4">CCFEE 5887</strain>
    </source>
</reference>
<dbReference type="Pfam" id="PF26640">
    <property type="entry name" value="DUF8212"/>
    <property type="match status" value="1"/>
</dbReference>
<evidence type="ECO:0000259" key="1">
    <source>
        <dbReference type="Pfam" id="PF06985"/>
    </source>
</evidence>
<evidence type="ECO:0000259" key="2">
    <source>
        <dbReference type="Pfam" id="PF26640"/>
    </source>
</evidence>
<dbReference type="PANTHER" id="PTHR10622:SF10">
    <property type="entry name" value="HET DOMAIN-CONTAINING PROTEIN"/>
    <property type="match status" value="1"/>
</dbReference>
<comment type="caution">
    <text evidence="3">The sequence shown here is derived from an EMBL/GenBank/DDBJ whole genome shotgun (WGS) entry which is preliminary data.</text>
</comment>
<proteinExistence type="predicted"/>
<evidence type="ECO:0000313" key="4">
    <source>
        <dbReference type="Proteomes" id="UP001345827"/>
    </source>
</evidence>
<dbReference type="InterPro" id="IPR036770">
    <property type="entry name" value="Ankyrin_rpt-contain_sf"/>
</dbReference>
<dbReference type="AlphaFoldDB" id="A0AAV9PTY6"/>
<name>A0AAV9PTY6_9PEZI</name>
<evidence type="ECO:0000313" key="3">
    <source>
        <dbReference type="EMBL" id="KAK5528391.1"/>
    </source>
</evidence>
<evidence type="ECO:0008006" key="5">
    <source>
        <dbReference type="Google" id="ProtNLM"/>
    </source>
</evidence>
<sequence length="754" mass="85137">MRLLHTKNLTLEEFGDQDIPLYAILSHTWGKEEISLQDLETGNLESRQGFNKLKMTCCRAATDGFDYVWIDTCCIDKRSSAELSEAINSMYRWYQNATVCYAYLEDVYSDPEKNPEAMDNELRRSRWFRRGWTLQELIAPSVLIFFNQTWQKLGTKISMAVSISSFTHIPQLILLGGDLDQESVATRMSWASTRKTTRVEDLAYCLLGIFNINMPLLYGEGERAFIRLQEEIIKVSTDYSLFAWEVSWESAHGLLAPCPSAFYKSAGIVPIPASTNPGDAAIVDSEGVHVTLRVRPEDGSEVTYFALLPCKYDTCDIGIYIRRQVGGLFERQYQRILWGLPSQWDFVVKRICVQQPRGRRHEGRPLQKAAERGDTAVVNFLLKNESGLDPICVDTKTGWTPLSSAANNGHEAIVRTLLVHNTGASREYQSSRMLLPLQLALKEGHYEIIKMLLNRLDHLHGHNECYFTDLYSGLLFALETGHCGSFMVVTEHGGAIARSSCVTRVWVCETHALSYAIQSGGADVVELLLTYAYQSVSYYRSASYNTNQTTHKISMLEYLRAGRFQFPNCPDLGEKGHHDMLKVLLKYCPDMTKRGGLIPYKELDFAVQDNHEDVVKLPLRHGAGTEKAQLSPDSIEYAAGCGHGSILRLLVAESDHFKEFIVKNNVLVKAISGRKEDVIKLLLEEGVDRGYVDSIGETPLLWAVQLGNYYIVVSEALGLGAWECLVSDKSTCFLHTVPLNAWRSKRKELRLHYE</sequence>
<dbReference type="PANTHER" id="PTHR10622">
    <property type="entry name" value="HET DOMAIN-CONTAINING PROTEIN"/>
    <property type="match status" value="1"/>
</dbReference>
<accession>A0AAV9PTY6</accession>
<feature type="domain" description="Heterokaryon incompatibility" evidence="1">
    <location>
        <begin position="22"/>
        <end position="108"/>
    </location>
</feature>
<protein>
    <recommendedName>
        <fullName evidence="5">Heterokaryon incompatibility domain-containing protein</fullName>
    </recommendedName>
</protein>
<dbReference type="SUPFAM" id="SSF48403">
    <property type="entry name" value="Ankyrin repeat"/>
    <property type="match status" value="1"/>
</dbReference>
<dbReference type="InterPro" id="IPR058525">
    <property type="entry name" value="DUF8212"/>
</dbReference>
<dbReference type="InterPro" id="IPR002110">
    <property type="entry name" value="Ankyrin_rpt"/>
</dbReference>
<organism evidence="3 4">
    <name type="scientific">Vermiconidia calcicola</name>
    <dbReference type="NCBI Taxonomy" id="1690605"/>
    <lineage>
        <taxon>Eukaryota</taxon>
        <taxon>Fungi</taxon>
        <taxon>Dikarya</taxon>
        <taxon>Ascomycota</taxon>
        <taxon>Pezizomycotina</taxon>
        <taxon>Dothideomycetes</taxon>
        <taxon>Dothideomycetidae</taxon>
        <taxon>Mycosphaerellales</taxon>
        <taxon>Extremaceae</taxon>
        <taxon>Vermiconidia</taxon>
    </lineage>
</organism>
<dbReference type="EMBL" id="JAXLQG010000026">
    <property type="protein sequence ID" value="KAK5528391.1"/>
    <property type="molecule type" value="Genomic_DNA"/>
</dbReference>